<feature type="binding site" evidence="8">
    <location>
        <position position="152"/>
    </location>
    <ligand>
        <name>substrate</name>
    </ligand>
</feature>
<dbReference type="SUPFAM" id="SSF88697">
    <property type="entry name" value="PUA domain-like"/>
    <property type="match status" value="1"/>
</dbReference>
<comment type="caution">
    <text evidence="8">Lacks conserved residue(s) required for the propagation of feature annotation.</text>
</comment>
<keyword evidence="1 8" id="KW-0963">Cytoplasm</keyword>
<evidence type="ECO:0000256" key="2">
    <source>
        <dbReference type="ARBA" id="ARBA00022605"/>
    </source>
</evidence>
<dbReference type="EMBL" id="QMIE01000003">
    <property type="protein sequence ID" value="TVM18786.1"/>
    <property type="molecule type" value="Genomic_DNA"/>
</dbReference>
<dbReference type="InterPro" id="IPR002478">
    <property type="entry name" value="PUA"/>
</dbReference>
<dbReference type="OrthoDB" id="9804434at2"/>
<dbReference type="InterPro" id="IPR019797">
    <property type="entry name" value="Glutamate_5-kinase_CS"/>
</dbReference>
<evidence type="ECO:0000259" key="9">
    <source>
        <dbReference type="SMART" id="SM00359"/>
    </source>
</evidence>
<comment type="similarity">
    <text evidence="8">Belongs to the glutamate 5-kinase family.</text>
</comment>
<keyword evidence="7 8" id="KW-0067">ATP-binding</keyword>
<feature type="binding site" evidence="8">
    <location>
        <position position="19"/>
    </location>
    <ligand>
        <name>ATP</name>
        <dbReference type="ChEBI" id="CHEBI:30616"/>
    </ligand>
</feature>
<dbReference type="GO" id="GO:0055129">
    <property type="term" value="P:L-proline biosynthetic process"/>
    <property type="evidence" value="ECO:0007669"/>
    <property type="project" value="UniProtKB-UniRule"/>
</dbReference>
<dbReference type="PANTHER" id="PTHR43654:SF1">
    <property type="entry name" value="ISOPENTENYL PHOSPHATE KINASE"/>
    <property type="match status" value="1"/>
</dbReference>
<dbReference type="InterPro" id="IPR036393">
    <property type="entry name" value="AceGlu_kinase-like_sf"/>
</dbReference>
<gene>
    <name evidence="8 10" type="primary">proB</name>
    <name evidence="10" type="ORF">DPQ33_04755</name>
</gene>
<dbReference type="PIRSF" id="PIRSF000729">
    <property type="entry name" value="GK"/>
    <property type="match status" value="1"/>
</dbReference>
<feature type="domain" description="PUA" evidence="9">
    <location>
        <begin position="292"/>
        <end position="376"/>
    </location>
</feature>
<evidence type="ECO:0000313" key="11">
    <source>
        <dbReference type="Proteomes" id="UP000448292"/>
    </source>
</evidence>
<dbReference type="InterPro" id="IPR001057">
    <property type="entry name" value="Glu/AcGlu_kinase"/>
</dbReference>
<dbReference type="UniPathway" id="UPA00098">
    <property type="reaction ID" value="UER00359"/>
</dbReference>
<dbReference type="HAMAP" id="MF_00456">
    <property type="entry name" value="ProB"/>
    <property type="match status" value="1"/>
</dbReference>
<dbReference type="CDD" id="cd21157">
    <property type="entry name" value="PUA_G5K"/>
    <property type="match status" value="1"/>
</dbReference>
<evidence type="ECO:0000256" key="3">
    <source>
        <dbReference type="ARBA" id="ARBA00022650"/>
    </source>
</evidence>
<keyword evidence="3 8" id="KW-0641">Proline biosynthesis</keyword>
<accession>A0A7M3MH23</accession>
<organism evidence="10 11">
    <name type="scientific">Oceanidesulfovibrio indonesiensis</name>
    <dbReference type="NCBI Taxonomy" id="54767"/>
    <lineage>
        <taxon>Bacteria</taxon>
        <taxon>Pseudomonadati</taxon>
        <taxon>Thermodesulfobacteriota</taxon>
        <taxon>Desulfovibrionia</taxon>
        <taxon>Desulfovibrionales</taxon>
        <taxon>Desulfovibrionaceae</taxon>
        <taxon>Oceanidesulfovibrio</taxon>
    </lineage>
</organism>
<keyword evidence="5 8" id="KW-0547">Nucleotide-binding</keyword>
<sequence length="394" mass="43091">MSADDRSKHLANVRRVLVKVGSAVLTCETRRGLELDYVALESLAAQLSELHDRDLDVVLVSSGAVAAGRGVICMSSECPKISGLPDRQAASAVGQSRLMHAYDQAFAQRGKVSAQILLTRDDLQSRRRYLNARHTFSSLMEWRAIPVVNENDTVVVRELEFGDNDHLASLLLNLVEADLFVNLTSAAGVYTKNPELHPDAEPLSCIADIARMNLNASCGGKTKVGSGGMYSKLLAARRAARLGVPTLIVSGREPRALVRAMDGEDIGTWVVPEEKIMSRRKFWLAYNREPSGHIYVDEGAVRALRERGKSLLPIGITAVRGNFARGAVVRILTEDGGRVAVGMANYRASELRRIMGLQTDAIETVLGPGLYSEAVHRDNMVLELESEWSDEESK</sequence>
<dbReference type="GO" id="GO:0003723">
    <property type="term" value="F:RNA binding"/>
    <property type="evidence" value="ECO:0007669"/>
    <property type="project" value="InterPro"/>
</dbReference>
<dbReference type="InterPro" id="IPR005715">
    <property type="entry name" value="Glu_5kinase/COase_Synthase"/>
</dbReference>
<comment type="caution">
    <text evidence="10">The sequence shown here is derived from an EMBL/GenBank/DDBJ whole genome shotgun (WGS) entry which is preliminary data.</text>
</comment>
<dbReference type="InterPro" id="IPR036974">
    <property type="entry name" value="PUA_sf"/>
</dbReference>
<comment type="pathway">
    <text evidence="8">Amino-acid biosynthesis; L-proline biosynthesis; L-glutamate 5-semialdehyde from L-glutamate: step 1/2.</text>
</comment>
<dbReference type="InterPro" id="IPR011529">
    <property type="entry name" value="Glu_5kinase"/>
</dbReference>
<dbReference type="Proteomes" id="UP000448292">
    <property type="component" value="Unassembled WGS sequence"/>
</dbReference>
<keyword evidence="11" id="KW-1185">Reference proteome</keyword>
<dbReference type="PROSITE" id="PS50890">
    <property type="entry name" value="PUA"/>
    <property type="match status" value="1"/>
</dbReference>
<evidence type="ECO:0000256" key="1">
    <source>
        <dbReference type="ARBA" id="ARBA00022490"/>
    </source>
</evidence>
<dbReference type="PANTHER" id="PTHR43654">
    <property type="entry name" value="GLUTAMATE 5-KINASE"/>
    <property type="match status" value="1"/>
</dbReference>
<dbReference type="FunFam" id="3.40.1160.10:FF:000006">
    <property type="entry name" value="Glutamate 5-kinase"/>
    <property type="match status" value="1"/>
</dbReference>
<evidence type="ECO:0000256" key="7">
    <source>
        <dbReference type="ARBA" id="ARBA00022840"/>
    </source>
</evidence>
<evidence type="ECO:0000256" key="8">
    <source>
        <dbReference type="HAMAP-Rule" id="MF_00456"/>
    </source>
</evidence>
<dbReference type="GO" id="GO:0005524">
    <property type="term" value="F:ATP binding"/>
    <property type="evidence" value="ECO:0007669"/>
    <property type="project" value="UniProtKB-KW"/>
</dbReference>
<dbReference type="PRINTS" id="PR00474">
    <property type="entry name" value="GLU5KINASE"/>
</dbReference>
<proteinExistence type="inferred from homology"/>
<dbReference type="Gene3D" id="2.30.130.10">
    <property type="entry name" value="PUA domain"/>
    <property type="match status" value="1"/>
</dbReference>
<keyword evidence="4 8" id="KW-0808">Transferase</keyword>
<dbReference type="CDD" id="cd04242">
    <property type="entry name" value="AAK_G5K_ProB"/>
    <property type="match status" value="1"/>
</dbReference>
<evidence type="ECO:0000256" key="4">
    <source>
        <dbReference type="ARBA" id="ARBA00022679"/>
    </source>
</evidence>
<dbReference type="FunFam" id="2.30.130.10:FF:000007">
    <property type="entry name" value="Glutamate 5-kinase"/>
    <property type="match status" value="1"/>
</dbReference>
<dbReference type="GO" id="GO:0004349">
    <property type="term" value="F:glutamate 5-kinase activity"/>
    <property type="evidence" value="ECO:0007669"/>
    <property type="project" value="UniProtKB-UniRule"/>
</dbReference>
<comment type="function">
    <text evidence="8">Catalyzes the transfer of a phosphate group to glutamate to form L-glutamate 5-phosphate.</text>
</comment>
<feature type="binding site" evidence="8">
    <location>
        <position position="62"/>
    </location>
    <ligand>
        <name>substrate</name>
    </ligand>
</feature>
<comment type="subcellular location">
    <subcellularLocation>
        <location evidence="8">Cytoplasm</location>
    </subcellularLocation>
</comment>
<feature type="binding site" evidence="8">
    <location>
        <begin position="226"/>
        <end position="232"/>
    </location>
    <ligand>
        <name>ATP</name>
        <dbReference type="ChEBI" id="CHEBI:30616"/>
    </ligand>
</feature>
<dbReference type="InterPro" id="IPR041739">
    <property type="entry name" value="G5K_ProB"/>
</dbReference>
<dbReference type="InterPro" id="IPR015947">
    <property type="entry name" value="PUA-like_sf"/>
</dbReference>
<dbReference type="InterPro" id="IPR001048">
    <property type="entry name" value="Asp/Glu/Uridylate_kinase"/>
</dbReference>
<protein>
    <recommendedName>
        <fullName evidence="8">Glutamate 5-kinase</fullName>
        <ecNumber evidence="8">2.7.2.11</ecNumber>
    </recommendedName>
    <alternativeName>
        <fullName evidence="8">Gamma-glutamyl kinase</fullName>
        <shortName evidence="8">GK</shortName>
    </alternativeName>
</protein>
<reference evidence="10 11" key="1">
    <citation type="submission" date="2018-06" db="EMBL/GenBank/DDBJ databases">
        <title>Complete genome of Desulfovibrio indonesiensis P37SLT.</title>
        <authorList>
            <person name="Crispim J.S."/>
            <person name="Vidigal P.M.P."/>
            <person name="Silva L.C.F."/>
            <person name="Laguardia C.N."/>
            <person name="Araujo L.C."/>
            <person name="Dias R.S."/>
            <person name="Sousa M.P."/>
            <person name="Paula S.O."/>
            <person name="Silva C."/>
        </authorList>
    </citation>
    <scope>NUCLEOTIDE SEQUENCE [LARGE SCALE GENOMIC DNA]</scope>
    <source>
        <strain evidence="10 11">P37SLT</strain>
    </source>
</reference>
<dbReference type="SMART" id="SM00359">
    <property type="entry name" value="PUA"/>
    <property type="match status" value="1"/>
</dbReference>
<keyword evidence="6 8" id="KW-0418">Kinase</keyword>
<evidence type="ECO:0000313" key="10">
    <source>
        <dbReference type="EMBL" id="TVM18786.1"/>
    </source>
</evidence>
<dbReference type="GO" id="GO:0005829">
    <property type="term" value="C:cytosol"/>
    <property type="evidence" value="ECO:0007669"/>
    <property type="project" value="TreeGrafter"/>
</dbReference>
<keyword evidence="2 8" id="KW-0028">Amino-acid biosynthesis</keyword>
<dbReference type="AlphaFoldDB" id="A0A7M3MH23"/>
<dbReference type="Pfam" id="PF00696">
    <property type="entry name" value="AA_kinase"/>
    <property type="match status" value="1"/>
</dbReference>
<dbReference type="EC" id="2.7.2.11" evidence="8"/>
<dbReference type="Gene3D" id="3.40.1160.10">
    <property type="entry name" value="Acetylglutamate kinase-like"/>
    <property type="match status" value="2"/>
</dbReference>
<dbReference type="RefSeq" id="WP_144302043.1">
    <property type="nucleotide sequence ID" value="NZ_QMIE01000003.1"/>
</dbReference>
<dbReference type="PROSITE" id="PS00902">
    <property type="entry name" value="GLUTAMATE_5_KINASE"/>
    <property type="match status" value="1"/>
</dbReference>
<name>A0A7M3MH23_9BACT</name>
<evidence type="ECO:0000256" key="5">
    <source>
        <dbReference type="ARBA" id="ARBA00022741"/>
    </source>
</evidence>
<dbReference type="NCBIfam" id="TIGR01027">
    <property type="entry name" value="proB"/>
    <property type="match status" value="1"/>
</dbReference>
<dbReference type="Pfam" id="PF01472">
    <property type="entry name" value="PUA"/>
    <property type="match status" value="1"/>
</dbReference>
<comment type="catalytic activity">
    <reaction evidence="8">
        <text>L-glutamate + ATP = L-glutamyl 5-phosphate + ADP</text>
        <dbReference type="Rhea" id="RHEA:14877"/>
        <dbReference type="ChEBI" id="CHEBI:29985"/>
        <dbReference type="ChEBI" id="CHEBI:30616"/>
        <dbReference type="ChEBI" id="CHEBI:58274"/>
        <dbReference type="ChEBI" id="CHEBI:456216"/>
        <dbReference type="EC" id="2.7.2.11"/>
    </reaction>
</comment>
<feature type="binding site" evidence="8">
    <location>
        <position position="164"/>
    </location>
    <ligand>
        <name>substrate</name>
    </ligand>
</feature>
<evidence type="ECO:0000256" key="6">
    <source>
        <dbReference type="ARBA" id="ARBA00022777"/>
    </source>
</evidence>
<dbReference type="SUPFAM" id="SSF53633">
    <property type="entry name" value="Carbamate kinase-like"/>
    <property type="match status" value="1"/>
</dbReference>